<dbReference type="Proteomes" id="UP001250214">
    <property type="component" value="Unassembled WGS sequence"/>
</dbReference>
<evidence type="ECO:0000256" key="1">
    <source>
        <dbReference type="ARBA" id="ARBA00001043"/>
    </source>
</evidence>
<protein>
    <recommendedName>
        <fullName evidence="7">5-hydroxyisourate hydrolase</fullName>
        <shortName evidence="7">HIU hydrolase</shortName>
        <shortName evidence="7">HIUHase</shortName>
        <ecNumber evidence="7">3.5.2.17</ecNumber>
    </recommendedName>
</protein>
<evidence type="ECO:0000256" key="4">
    <source>
        <dbReference type="ARBA" id="ARBA00011881"/>
    </source>
</evidence>
<keyword evidence="11" id="KW-1185">Reference proteome</keyword>
<feature type="region of interest" description="Disordered" evidence="8">
    <location>
        <begin position="30"/>
        <end position="51"/>
    </location>
</feature>
<evidence type="ECO:0000256" key="7">
    <source>
        <dbReference type="RuleBase" id="RU361270"/>
    </source>
</evidence>
<dbReference type="SUPFAM" id="SSF49472">
    <property type="entry name" value="Transthyretin (synonym: prealbumin)"/>
    <property type="match status" value="1"/>
</dbReference>
<comment type="similarity">
    <text evidence="3 7">Belongs to the transthyretin family. 5-hydroxyisourate hydrolase subfamily.</text>
</comment>
<evidence type="ECO:0000256" key="5">
    <source>
        <dbReference type="ARBA" id="ARBA00022631"/>
    </source>
</evidence>
<gene>
    <name evidence="10" type="primary">uraH</name>
    <name evidence="10" type="ORF">RIF23_12925</name>
</gene>
<dbReference type="SMART" id="SM00095">
    <property type="entry name" value="TR_THY"/>
    <property type="match status" value="1"/>
</dbReference>
<comment type="subunit">
    <text evidence="4 7">Homotetramer.</text>
</comment>
<reference evidence="11" key="1">
    <citation type="submission" date="2023-07" db="EMBL/GenBank/DDBJ databases">
        <title>Novel species in the genus Lipingzhangella isolated from Sambhar Salt Lake.</title>
        <authorList>
            <person name="Jiya N."/>
            <person name="Kajale S."/>
            <person name="Sharma A."/>
        </authorList>
    </citation>
    <scope>NUCLEOTIDE SEQUENCE [LARGE SCALE GENOMIC DNA]</scope>
    <source>
        <strain evidence="11">LS1_29</strain>
    </source>
</reference>
<dbReference type="NCBIfam" id="TIGR02962">
    <property type="entry name" value="hdxy_isourate"/>
    <property type="match status" value="1"/>
</dbReference>
<accession>A0ABU2H7A0</accession>
<dbReference type="Gene3D" id="2.60.40.180">
    <property type="entry name" value="Transthyretin/hydroxyisourate hydrolase domain"/>
    <property type="match status" value="1"/>
</dbReference>
<dbReference type="EC" id="3.5.2.17" evidence="7"/>
<dbReference type="InterPro" id="IPR000895">
    <property type="entry name" value="Transthyretin/HIU_hydrolase"/>
</dbReference>
<keyword evidence="5 7" id="KW-0659">Purine metabolism</keyword>
<dbReference type="RefSeq" id="WP_310912736.1">
    <property type="nucleotide sequence ID" value="NZ_JAVLVT010000005.1"/>
</dbReference>
<proteinExistence type="inferred from homology"/>
<evidence type="ECO:0000313" key="11">
    <source>
        <dbReference type="Proteomes" id="UP001250214"/>
    </source>
</evidence>
<comment type="caution">
    <text evidence="10">The sequence shown here is derived from an EMBL/GenBank/DDBJ whole genome shotgun (WGS) entry which is preliminary data.</text>
</comment>
<keyword evidence="6 7" id="KW-0378">Hydrolase</keyword>
<dbReference type="InterPro" id="IPR023418">
    <property type="entry name" value="Thyroxine_BS"/>
</dbReference>
<comment type="function">
    <text evidence="2">Catalyzes the hydrolysis of 5-hydroxyisourate (HIU) to 2-oxo-4-hydroxy-4-carboxy-5-ureidoimidazoline (OHCU).</text>
</comment>
<evidence type="ECO:0000256" key="8">
    <source>
        <dbReference type="SAM" id="MobiDB-lite"/>
    </source>
</evidence>
<dbReference type="InterPro" id="IPR023416">
    <property type="entry name" value="Transthyretin/HIU_hydrolase_d"/>
</dbReference>
<organism evidence="10 11">
    <name type="scientific">Lipingzhangella rawalii</name>
    <dbReference type="NCBI Taxonomy" id="2055835"/>
    <lineage>
        <taxon>Bacteria</taxon>
        <taxon>Bacillati</taxon>
        <taxon>Actinomycetota</taxon>
        <taxon>Actinomycetes</taxon>
        <taxon>Streptosporangiales</taxon>
        <taxon>Nocardiopsidaceae</taxon>
        <taxon>Lipingzhangella</taxon>
    </lineage>
</organism>
<evidence type="ECO:0000259" key="9">
    <source>
        <dbReference type="SMART" id="SM00095"/>
    </source>
</evidence>
<evidence type="ECO:0000256" key="6">
    <source>
        <dbReference type="ARBA" id="ARBA00022801"/>
    </source>
</evidence>
<dbReference type="PANTHER" id="PTHR10395">
    <property type="entry name" value="URICASE AND TRANSTHYRETIN-RELATED"/>
    <property type="match status" value="1"/>
</dbReference>
<evidence type="ECO:0000256" key="3">
    <source>
        <dbReference type="ARBA" id="ARBA00009850"/>
    </source>
</evidence>
<dbReference type="PROSITE" id="PS00768">
    <property type="entry name" value="TRANSTHYRETIN_1"/>
    <property type="match status" value="1"/>
</dbReference>
<feature type="domain" description="Transthyretin/hydroxyisourate hydrolase" evidence="9">
    <location>
        <begin position="2"/>
        <end position="114"/>
    </location>
</feature>
<dbReference type="Pfam" id="PF00576">
    <property type="entry name" value="Transthyretin"/>
    <property type="match status" value="1"/>
</dbReference>
<dbReference type="InterPro" id="IPR036817">
    <property type="entry name" value="Transthyretin/HIU_hydrolase_sf"/>
</dbReference>
<dbReference type="CDD" id="cd05822">
    <property type="entry name" value="TLP_HIUase"/>
    <property type="match status" value="1"/>
</dbReference>
<comment type="catalytic activity">
    <reaction evidence="1 7">
        <text>5-hydroxyisourate + H2O = 5-hydroxy-2-oxo-4-ureido-2,5-dihydro-1H-imidazole-5-carboxylate + H(+)</text>
        <dbReference type="Rhea" id="RHEA:23736"/>
        <dbReference type="ChEBI" id="CHEBI:15377"/>
        <dbReference type="ChEBI" id="CHEBI:15378"/>
        <dbReference type="ChEBI" id="CHEBI:18072"/>
        <dbReference type="ChEBI" id="CHEBI:58639"/>
        <dbReference type="EC" id="3.5.2.17"/>
    </reaction>
</comment>
<dbReference type="PANTHER" id="PTHR10395:SF7">
    <property type="entry name" value="5-HYDROXYISOURATE HYDROLASE"/>
    <property type="match status" value="1"/>
</dbReference>
<sequence>MSNRSHVTTHVLDAALGTPASGVPVHLEQRDEPGTWHSLATGTTNEDGRVSDLGPEQLPAGVYRITFDTSSYFTRTGQRGFYPEITISFELADEAAHYHVPVLLSPFAYSTYRGS</sequence>
<dbReference type="InterPro" id="IPR014306">
    <property type="entry name" value="Hydroxyisourate_hydrolase"/>
</dbReference>
<dbReference type="PRINTS" id="PR00189">
    <property type="entry name" value="TRNSTHYRETIN"/>
</dbReference>
<evidence type="ECO:0000313" key="10">
    <source>
        <dbReference type="EMBL" id="MDS1271199.1"/>
    </source>
</evidence>
<name>A0ABU2H7A0_9ACTN</name>
<dbReference type="EMBL" id="JAVLVT010000005">
    <property type="protein sequence ID" value="MDS1271199.1"/>
    <property type="molecule type" value="Genomic_DNA"/>
</dbReference>
<dbReference type="GO" id="GO:0033971">
    <property type="term" value="F:hydroxyisourate hydrolase activity"/>
    <property type="evidence" value="ECO:0007669"/>
    <property type="project" value="UniProtKB-EC"/>
</dbReference>
<evidence type="ECO:0000256" key="2">
    <source>
        <dbReference type="ARBA" id="ARBA00002704"/>
    </source>
</evidence>